<evidence type="ECO:0000313" key="7">
    <source>
        <dbReference type="EMBL" id="KHK89322.1"/>
    </source>
</evidence>
<feature type="domain" description="ACT" evidence="6">
    <location>
        <begin position="340"/>
        <end position="417"/>
    </location>
</feature>
<dbReference type="GO" id="GO:0009097">
    <property type="term" value="P:isoleucine biosynthetic process"/>
    <property type="evidence" value="ECO:0007669"/>
    <property type="project" value="TreeGrafter"/>
</dbReference>
<reference evidence="7 8" key="1">
    <citation type="submission" date="2014-10" db="EMBL/GenBank/DDBJ databases">
        <title>Genome sequence of Novosphingobium malaysiense MUSC 273(T).</title>
        <authorList>
            <person name="Lee L.-H."/>
        </authorList>
    </citation>
    <scope>NUCLEOTIDE SEQUENCE [LARGE SCALE GENOMIC DNA]</scope>
    <source>
        <strain evidence="7 8">MUSC 273</strain>
    </source>
</reference>
<organism evidence="7 8">
    <name type="scientific">Novosphingobium malaysiense</name>
    <dbReference type="NCBI Taxonomy" id="1348853"/>
    <lineage>
        <taxon>Bacteria</taxon>
        <taxon>Pseudomonadati</taxon>
        <taxon>Pseudomonadota</taxon>
        <taxon>Alphaproteobacteria</taxon>
        <taxon>Sphingomonadales</taxon>
        <taxon>Sphingomonadaceae</taxon>
        <taxon>Novosphingobium</taxon>
    </lineage>
</organism>
<dbReference type="Proteomes" id="UP000031057">
    <property type="component" value="Unassembled WGS sequence"/>
</dbReference>
<protein>
    <submittedName>
        <fullName evidence="7">Threonine dehydratase</fullName>
    </submittedName>
</protein>
<dbReference type="InterPro" id="IPR001926">
    <property type="entry name" value="TrpB-like_PALP"/>
</dbReference>
<dbReference type="InterPro" id="IPR005789">
    <property type="entry name" value="Thr_deHydtase_catblc"/>
</dbReference>
<dbReference type="NCBIfam" id="NF005600">
    <property type="entry name" value="PRK07334.1"/>
    <property type="match status" value="1"/>
</dbReference>
<evidence type="ECO:0000313" key="8">
    <source>
        <dbReference type="Proteomes" id="UP000031057"/>
    </source>
</evidence>
<proteinExistence type="inferred from homology"/>
<keyword evidence="8" id="KW-1185">Reference proteome</keyword>
<comment type="catalytic activity">
    <reaction evidence="5">
        <text>L-serine = pyruvate + NH4(+)</text>
        <dbReference type="Rhea" id="RHEA:19169"/>
        <dbReference type="ChEBI" id="CHEBI:15361"/>
        <dbReference type="ChEBI" id="CHEBI:28938"/>
        <dbReference type="ChEBI" id="CHEBI:33384"/>
        <dbReference type="EC" id="4.3.1.17"/>
    </reaction>
</comment>
<evidence type="ECO:0000256" key="1">
    <source>
        <dbReference type="ARBA" id="ARBA00001933"/>
    </source>
</evidence>
<comment type="similarity">
    <text evidence="2">Belongs to the serine/threonine dehydratase family.</text>
</comment>
<dbReference type="NCBIfam" id="TIGR01127">
    <property type="entry name" value="ilvA_1Cterm"/>
    <property type="match status" value="1"/>
</dbReference>
<dbReference type="PROSITE" id="PS51671">
    <property type="entry name" value="ACT"/>
    <property type="match status" value="1"/>
</dbReference>
<dbReference type="SUPFAM" id="SSF53686">
    <property type="entry name" value="Tryptophan synthase beta subunit-like PLP-dependent enzymes"/>
    <property type="match status" value="1"/>
</dbReference>
<dbReference type="AlphaFoldDB" id="A0A0B1ZIZ0"/>
<dbReference type="Gene3D" id="3.40.50.1100">
    <property type="match status" value="2"/>
</dbReference>
<dbReference type="GO" id="GO:0006565">
    <property type="term" value="P:L-serine catabolic process"/>
    <property type="evidence" value="ECO:0007669"/>
    <property type="project" value="TreeGrafter"/>
</dbReference>
<dbReference type="PANTHER" id="PTHR48078">
    <property type="entry name" value="THREONINE DEHYDRATASE, MITOCHONDRIAL-RELATED"/>
    <property type="match status" value="1"/>
</dbReference>
<dbReference type="RefSeq" id="WP_039287970.1">
    <property type="nucleotide sequence ID" value="NZ_JTDI01000007.1"/>
</dbReference>
<name>A0A0B1ZIZ0_9SPHN</name>
<dbReference type="GO" id="GO:0006567">
    <property type="term" value="P:L-threonine catabolic process"/>
    <property type="evidence" value="ECO:0007669"/>
    <property type="project" value="InterPro"/>
</dbReference>
<comment type="cofactor">
    <cofactor evidence="1">
        <name>pyridoxal 5'-phosphate</name>
        <dbReference type="ChEBI" id="CHEBI:597326"/>
    </cofactor>
</comment>
<evidence type="ECO:0000256" key="5">
    <source>
        <dbReference type="ARBA" id="ARBA00049406"/>
    </source>
</evidence>
<evidence type="ECO:0000256" key="4">
    <source>
        <dbReference type="ARBA" id="ARBA00023239"/>
    </source>
</evidence>
<accession>A0A0B1ZIZ0</accession>
<dbReference type="InterPro" id="IPR045865">
    <property type="entry name" value="ACT-like_dom_sf"/>
</dbReference>
<dbReference type="GO" id="GO:0003941">
    <property type="term" value="F:L-serine ammonia-lyase activity"/>
    <property type="evidence" value="ECO:0007669"/>
    <property type="project" value="UniProtKB-EC"/>
</dbReference>
<dbReference type="OrthoDB" id="9811476at2"/>
<evidence type="ECO:0000256" key="3">
    <source>
        <dbReference type="ARBA" id="ARBA00022898"/>
    </source>
</evidence>
<dbReference type="InterPro" id="IPR050147">
    <property type="entry name" value="Ser/Thr_Dehydratase"/>
</dbReference>
<dbReference type="CDD" id="cd04886">
    <property type="entry name" value="ACT_ThrD-II-like"/>
    <property type="match status" value="1"/>
</dbReference>
<keyword evidence="4" id="KW-0456">Lyase</keyword>
<dbReference type="InterPro" id="IPR044561">
    <property type="entry name" value="ACT_ThrD-II-like"/>
</dbReference>
<comment type="caution">
    <text evidence="7">The sequence shown here is derived from an EMBL/GenBank/DDBJ whole genome shotgun (WGS) entry which is preliminary data.</text>
</comment>
<keyword evidence="3" id="KW-0663">Pyridoxal phosphate</keyword>
<sequence>MEQPVLNIAPGVEDALLTADDVRAAAERIKGAVVRTPTQYSSTLSAITGADVWLKFENLQFTAAYKERGALNALLQLDEERRNRGVIAASAGNHAQGLSYHGTRLGVPVTIVMPKTTPLVKVMQTESVGGKVVLEGESFDEAYAHARKLEEELGLTFVHPFDDPHVAAGQGTVAIEMLEDAPELDTLVLPVGGGGLGAGMSTVARDIKPDIHLVGVEAQLYPSMYNLLKGTNLPIGGDTLAEGIAVFAPGLFTSRVLREHLDDFLLVGESKIESALALLLQIEKTLVEGAGATGLAALMDNRDLFAGRKVGIVLSGGNIDTRLLANVLLRDLARSGRLARLRIGLQDRAGALFKVAKVFHEHNVNIIEVFHQRIFTHLPAKGLVTEIECEARDRDQLNALIAALRREGYEVKLVETD</sequence>
<dbReference type="GO" id="GO:0004794">
    <property type="term" value="F:threonine deaminase activity"/>
    <property type="evidence" value="ECO:0007669"/>
    <property type="project" value="InterPro"/>
</dbReference>
<dbReference type="Gene3D" id="3.30.70.260">
    <property type="match status" value="1"/>
</dbReference>
<evidence type="ECO:0000259" key="6">
    <source>
        <dbReference type="PROSITE" id="PS51671"/>
    </source>
</evidence>
<evidence type="ECO:0000256" key="2">
    <source>
        <dbReference type="ARBA" id="ARBA00010869"/>
    </source>
</evidence>
<dbReference type="InterPro" id="IPR002912">
    <property type="entry name" value="ACT_dom"/>
</dbReference>
<gene>
    <name evidence="7" type="ORF">LK12_19440</name>
</gene>
<dbReference type="FunFam" id="3.40.50.1100:FF:000005">
    <property type="entry name" value="Threonine dehydratase catabolic"/>
    <property type="match status" value="1"/>
</dbReference>
<dbReference type="Pfam" id="PF01842">
    <property type="entry name" value="ACT"/>
    <property type="match status" value="1"/>
</dbReference>
<dbReference type="STRING" id="1348853.LK12_19440"/>
<dbReference type="CDD" id="cd01562">
    <property type="entry name" value="Thr-dehyd"/>
    <property type="match status" value="1"/>
</dbReference>
<dbReference type="SUPFAM" id="SSF55021">
    <property type="entry name" value="ACT-like"/>
    <property type="match status" value="1"/>
</dbReference>
<dbReference type="Pfam" id="PF00291">
    <property type="entry name" value="PALP"/>
    <property type="match status" value="1"/>
</dbReference>
<dbReference type="PANTHER" id="PTHR48078:SF6">
    <property type="entry name" value="L-THREONINE DEHYDRATASE CATABOLIC TDCB"/>
    <property type="match status" value="1"/>
</dbReference>
<dbReference type="EMBL" id="JTDI01000007">
    <property type="protein sequence ID" value="KHK89322.1"/>
    <property type="molecule type" value="Genomic_DNA"/>
</dbReference>
<dbReference type="InterPro" id="IPR036052">
    <property type="entry name" value="TrpB-like_PALP_sf"/>
</dbReference>